<organism evidence="2 3">
    <name type="scientific">Micromonospora inositola</name>
    <dbReference type="NCBI Taxonomy" id="47865"/>
    <lineage>
        <taxon>Bacteria</taxon>
        <taxon>Bacillati</taxon>
        <taxon>Actinomycetota</taxon>
        <taxon>Actinomycetes</taxon>
        <taxon>Micromonosporales</taxon>
        <taxon>Micromonosporaceae</taxon>
        <taxon>Micromonospora</taxon>
    </lineage>
</organism>
<keyword evidence="3" id="KW-1185">Reference proteome</keyword>
<sequence>MAACCKSVAKATEVRILYPPPGAKTAPDQQKCGQGPILSGPTESSRCPPSLTVRGRIGGHQDAASAFVDRLIKTASDLSDPASLPQVVGGDLNFHLWVVATQRLELGPDLDGSHRFATTGKHPLDRLRPGQCSDLLPLRLDAVFAGGGAKACDQGIDPVERSQHVGSDRLEFCKHEQKVQRWYHGCQGARPVLVLVLVVVLDLWTAGRAVADGPVSRSRASIGRSRAVTVAWVGVLPCCTATRSRRTFDPHRGEPDTPRRLVPILTDQCGCAADARRPLLSPTRLDQTACCLFAASGSSPPRASAFLFGPIKYFCPLRSCYCQGSFALRLERGPQQARRTCL</sequence>
<gene>
    <name evidence="2" type="ORF">GA0070613_6471</name>
</gene>
<dbReference type="Proteomes" id="UP000198221">
    <property type="component" value="Chromosome I"/>
</dbReference>
<evidence type="ECO:0000256" key="1">
    <source>
        <dbReference type="SAM" id="MobiDB-lite"/>
    </source>
</evidence>
<proteinExistence type="predicted"/>
<evidence type="ECO:0000313" key="2">
    <source>
        <dbReference type="EMBL" id="SCG78126.1"/>
    </source>
</evidence>
<dbReference type="AlphaFoldDB" id="A0A1C5K6Q1"/>
<evidence type="ECO:0008006" key="4">
    <source>
        <dbReference type="Google" id="ProtNLM"/>
    </source>
</evidence>
<reference evidence="3" key="1">
    <citation type="submission" date="2016-06" db="EMBL/GenBank/DDBJ databases">
        <authorList>
            <person name="Varghese N."/>
            <person name="Submissions Spin"/>
        </authorList>
    </citation>
    <scope>NUCLEOTIDE SEQUENCE [LARGE SCALE GENOMIC DNA]</scope>
    <source>
        <strain evidence="3">DSM 43819</strain>
    </source>
</reference>
<name>A0A1C5K6Q1_9ACTN</name>
<evidence type="ECO:0000313" key="3">
    <source>
        <dbReference type="Proteomes" id="UP000198221"/>
    </source>
</evidence>
<dbReference type="EMBL" id="LT607754">
    <property type="protein sequence ID" value="SCG78126.1"/>
    <property type="molecule type" value="Genomic_DNA"/>
</dbReference>
<accession>A0A1C5K6Q1</accession>
<protein>
    <recommendedName>
        <fullName evidence="4">Endonuclease/Exonuclease/phosphatase family protein</fullName>
    </recommendedName>
</protein>
<feature type="region of interest" description="Disordered" evidence="1">
    <location>
        <begin position="19"/>
        <end position="48"/>
    </location>
</feature>